<accession>A0ABQ6FTU5</accession>
<comment type="caution">
    <text evidence="3">The sequence shown here is derived from an EMBL/GenBank/DDBJ whole genome shotgun (WGS) entry which is preliminary data.</text>
</comment>
<evidence type="ECO:0000313" key="3">
    <source>
        <dbReference type="EMBL" id="GLV57699.1"/>
    </source>
</evidence>
<organism evidence="3 4">
    <name type="scientific">Dictyobacter halimunensis</name>
    <dbReference type="NCBI Taxonomy" id="3026934"/>
    <lineage>
        <taxon>Bacteria</taxon>
        <taxon>Bacillati</taxon>
        <taxon>Chloroflexota</taxon>
        <taxon>Ktedonobacteria</taxon>
        <taxon>Ktedonobacterales</taxon>
        <taxon>Dictyobacteraceae</taxon>
        <taxon>Dictyobacter</taxon>
    </lineage>
</organism>
<gene>
    <name evidence="3" type="ORF">KDH_45350</name>
</gene>
<comment type="function">
    <text evidence="2">Antitoxin component of a type II toxin-antitoxin (TA) system.</text>
</comment>
<dbReference type="Proteomes" id="UP001344906">
    <property type="component" value="Unassembled WGS sequence"/>
</dbReference>
<keyword evidence="4" id="KW-1185">Reference proteome</keyword>
<dbReference type="Gene3D" id="3.40.1620.10">
    <property type="entry name" value="YefM-like domain"/>
    <property type="match status" value="1"/>
</dbReference>
<dbReference type="InterPro" id="IPR006442">
    <property type="entry name" value="Antitoxin_Phd/YefM"/>
</dbReference>
<dbReference type="InterPro" id="IPR036165">
    <property type="entry name" value="YefM-like_sf"/>
</dbReference>
<evidence type="ECO:0000256" key="1">
    <source>
        <dbReference type="ARBA" id="ARBA00009981"/>
    </source>
</evidence>
<dbReference type="EMBL" id="BSRI01000002">
    <property type="protein sequence ID" value="GLV57699.1"/>
    <property type="molecule type" value="Genomic_DNA"/>
</dbReference>
<proteinExistence type="inferred from homology"/>
<sequence>MYVPMQDNLHEGSIMSERHLSLSEAQKQLADLPQLFQEIEEPIIITQDDEDVMAICSMKSYMQLRETIASLNQTLQILHDEKFMASFRLSQRGIKGDPLVSLEQLRRELGWEDENLESK</sequence>
<evidence type="ECO:0000256" key="2">
    <source>
        <dbReference type="RuleBase" id="RU362080"/>
    </source>
</evidence>
<evidence type="ECO:0000313" key="4">
    <source>
        <dbReference type="Proteomes" id="UP001344906"/>
    </source>
</evidence>
<comment type="similarity">
    <text evidence="1 2">Belongs to the phD/YefM antitoxin family.</text>
</comment>
<dbReference type="Pfam" id="PF02604">
    <property type="entry name" value="PhdYeFM_antitox"/>
    <property type="match status" value="1"/>
</dbReference>
<protein>
    <recommendedName>
        <fullName evidence="2">Antitoxin</fullName>
    </recommendedName>
</protein>
<name>A0ABQ6FTU5_9CHLR</name>
<reference evidence="3 4" key="1">
    <citation type="submission" date="2023-02" db="EMBL/GenBank/DDBJ databases">
        <title>Dictyobacter halimunensis sp. nov., a new member of the class Ktedonobacteria from forest soil in a geothermal area.</title>
        <authorList>
            <person name="Rachmania M.K."/>
            <person name="Ningsih F."/>
            <person name="Sakai Y."/>
            <person name="Yabe S."/>
            <person name="Yokota A."/>
            <person name="Sjamsuridzal W."/>
        </authorList>
    </citation>
    <scope>NUCLEOTIDE SEQUENCE [LARGE SCALE GENOMIC DNA]</scope>
    <source>
        <strain evidence="3 4">S3.2.2.5</strain>
    </source>
</reference>
<dbReference type="SUPFAM" id="SSF143120">
    <property type="entry name" value="YefM-like"/>
    <property type="match status" value="1"/>
</dbReference>